<proteinExistence type="predicted"/>
<evidence type="ECO:0000313" key="2">
    <source>
        <dbReference type="EMBL" id="KAK4194954.1"/>
    </source>
</evidence>
<gene>
    <name evidence="2" type="ORF">QBC40DRAFT_259466</name>
</gene>
<reference evidence="2" key="1">
    <citation type="journal article" date="2023" name="Mol. Phylogenet. Evol.">
        <title>Genome-scale phylogeny and comparative genomics of the fungal order Sordariales.</title>
        <authorList>
            <person name="Hensen N."/>
            <person name="Bonometti L."/>
            <person name="Westerberg I."/>
            <person name="Brannstrom I.O."/>
            <person name="Guillou S."/>
            <person name="Cros-Aarteil S."/>
            <person name="Calhoun S."/>
            <person name="Haridas S."/>
            <person name="Kuo A."/>
            <person name="Mondo S."/>
            <person name="Pangilinan J."/>
            <person name="Riley R."/>
            <person name="LaButti K."/>
            <person name="Andreopoulos B."/>
            <person name="Lipzen A."/>
            <person name="Chen C."/>
            <person name="Yan M."/>
            <person name="Daum C."/>
            <person name="Ng V."/>
            <person name="Clum A."/>
            <person name="Steindorff A."/>
            <person name="Ohm R.A."/>
            <person name="Martin F."/>
            <person name="Silar P."/>
            <person name="Natvig D.O."/>
            <person name="Lalanne C."/>
            <person name="Gautier V."/>
            <person name="Ament-Velasquez S.L."/>
            <person name="Kruys A."/>
            <person name="Hutchinson M.I."/>
            <person name="Powell A.J."/>
            <person name="Barry K."/>
            <person name="Miller A.N."/>
            <person name="Grigoriev I.V."/>
            <person name="Debuchy R."/>
            <person name="Gladieux P."/>
            <person name="Hiltunen Thoren M."/>
            <person name="Johannesson H."/>
        </authorList>
    </citation>
    <scope>NUCLEOTIDE SEQUENCE</scope>
    <source>
        <strain evidence="2">CBS 315.58</strain>
    </source>
</reference>
<accession>A0AAN6X6U6</accession>
<comment type="caution">
    <text evidence="2">The sequence shown here is derived from an EMBL/GenBank/DDBJ whole genome shotgun (WGS) entry which is preliminary data.</text>
</comment>
<dbReference type="AlphaFoldDB" id="A0AAN6X6U6"/>
<protein>
    <submittedName>
        <fullName evidence="2">Uncharacterized protein</fullName>
    </submittedName>
</protein>
<name>A0AAN6X6U6_9PEZI</name>
<keyword evidence="3" id="KW-1185">Reference proteome</keyword>
<dbReference type="EMBL" id="MU864031">
    <property type="protein sequence ID" value="KAK4194954.1"/>
    <property type="molecule type" value="Genomic_DNA"/>
</dbReference>
<sequence>MLNALSGGMIWQPVSTSTSTSVRHKYSFKIDTEGPTPQRIRLQASGHRSTRRMPPKTPSTLGILS</sequence>
<reference evidence="2" key="2">
    <citation type="submission" date="2023-05" db="EMBL/GenBank/DDBJ databases">
        <authorList>
            <consortium name="Lawrence Berkeley National Laboratory"/>
            <person name="Steindorff A."/>
            <person name="Hensen N."/>
            <person name="Bonometti L."/>
            <person name="Westerberg I."/>
            <person name="Brannstrom I.O."/>
            <person name="Guillou S."/>
            <person name="Cros-Aarteil S."/>
            <person name="Calhoun S."/>
            <person name="Haridas S."/>
            <person name="Kuo A."/>
            <person name="Mondo S."/>
            <person name="Pangilinan J."/>
            <person name="Riley R."/>
            <person name="Labutti K."/>
            <person name="Andreopoulos B."/>
            <person name="Lipzen A."/>
            <person name="Chen C."/>
            <person name="Yanf M."/>
            <person name="Daum C."/>
            <person name="Ng V."/>
            <person name="Clum A."/>
            <person name="Ohm R."/>
            <person name="Martin F."/>
            <person name="Silar P."/>
            <person name="Natvig D."/>
            <person name="Lalanne C."/>
            <person name="Gautier V."/>
            <person name="Ament-Velasquez S.L."/>
            <person name="Kruys A."/>
            <person name="Hutchinson M.I."/>
            <person name="Powell A.J."/>
            <person name="Barry K."/>
            <person name="Miller A.N."/>
            <person name="Grigoriev I.V."/>
            <person name="Debuchy R."/>
            <person name="Gladieux P."/>
            <person name="Thoren M.H."/>
            <person name="Johannesson H."/>
        </authorList>
    </citation>
    <scope>NUCLEOTIDE SEQUENCE</scope>
    <source>
        <strain evidence="2">CBS 315.58</strain>
    </source>
</reference>
<feature type="non-terminal residue" evidence="2">
    <location>
        <position position="65"/>
    </location>
</feature>
<feature type="region of interest" description="Disordered" evidence="1">
    <location>
        <begin position="42"/>
        <end position="65"/>
    </location>
</feature>
<evidence type="ECO:0000256" key="1">
    <source>
        <dbReference type="SAM" id="MobiDB-lite"/>
    </source>
</evidence>
<dbReference type="Proteomes" id="UP001303160">
    <property type="component" value="Unassembled WGS sequence"/>
</dbReference>
<organism evidence="2 3">
    <name type="scientific">Triangularia verruculosa</name>
    <dbReference type="NCBI Taxonomy" id="2587418"/>
    <lineage>
        <taxon>Eukaryota</taxon>
        <taxon>Fungi</taxon>
        <taxon>Dikarya</taxon>
        <taxon>Ascomycota</taxon>
        <taxon>Pezizomycotina</taxon>
        <taxon>Sordariomycetes</taxon>
        <taxon>Sordariomycetidae</taxon>
        <taxon>Sordariales</taxon>
        <taxon>Podosporaceae</taxon>
        <taxon>Triangularia</taxon>
    </lineage>
</organism>
<evidence type="ECO:0000313" key="3">
    <source>
        <dbReference type="Proteomes" id="UP001303160"/>
    </source>
</evidence>